<keyword evidence="11 12" id="KW-0100">Branched-chain amino acid biosynthesis</keyword>
<dbReference type="InterPro" id="IPR012846">
    <property type="entry name" value="Acetolactate_synth_lsu"/>
</dbReference>
<protein>
    <recommendedName>
        <fullName evidence="4 12">Acetolactate synthase</fullName>
        <ecNumber evidence="4 12">2.2.1.6</ecNumber>
    </recommendedName>
</protein>
<dbReference type="InterPro" id="IPR029035">
    <property type="entry name" value="DHS-like_NAD/FAD-binding_dom"/>
</dbReference>
<dbReference type="InterPro" id="IPR012000">
    <property type="entry name" value="Thiamin_PyroP_enz_cen_dom"/>
</dbReference>
<comment type="similarity">
    <text evidence="3 12">Belongs to the TPP enzyme family.</text>
</comment>
<dbReference type="PANTHER" id="PTHR18968">
    <property type="entry name" value="THIAMINE PYROPHOSPHATE ENZYMES"/>
    <property type="match status" value="1"/>
</dbReference>
<dbReference type="PROSITE" id="PS00187">
    <property type="entry name" value="TPP_ENZYMES"/>
    <property type="match status" value="1"/>
</dbReference>
<dbReference type="GO" id="GO:0009099">
    <property type="term" value="P:L-valine biosynthetic process"/>
    <property type="evidence" value="ECO:0007669"/>
    <property type="project" value="UniProtKB-UniPathway"/>
</dbReference>
<dbReference type="Pfam" id="PF02775">
    <property type="entry name" value="TPP_enzyme_C"/>
    <property type="match status" value="1"/>
</dbReference>
<evidence type="ECO:0000256" key="4">
    <source>
        <dbReference type="ARBA" id="ARBA00013145"/>
    </source>
</evidence>
<evidence type="ECO:0000259" key="15">
    <source>
        <dbReference type="Pfam" id="PF02775"/>
    </source>
</evidence>
<evidence type="ECO:0000256" key="1">
    <source>
        <dbReference type="ARBA" id="ARBA00004974"/>
    </source>
</evidence>
<dbReference type="SUPFAM" id="SSF52518">
    <property type="entry name" value="Thiamin diphosphate-binding fold (THDP-binding)"/>
    <property type="match status" value="2"/>
</dbReference>
<evidence type="ECO:0000256" key="13">
    <source>
        <dbReference type="SAM" id="MobiDB-lite"/>
    </source>
</evidence>
<feature type="compositionally biased region" description="Polar residues" evidence="13">
    <location>
        <begin position="53"/>
        <end position="87"/>
    </location>
</feature>
<evidence type="ECO:0000256" key="10">
    <source>
        <dbReference type="ARBA" id="ARBA00023052"/>
    </source>
</evidence>
<dbReference type="GO" id="GO:0005739">
    <property type="term" value="C:mitochondrion"/>
    <property type="evidence" value="ECO:0007669"/>
    <property type="project" value="TreeGrafter"/>
</dbReference>
<organism evidence="17 18">
    <name type="scientific">Coccidioides posadasii RMSCC 3488</name>
    <dbReference type="NCBI Taxonomy" id="454284"/>
    <lineage>
        <taxon>Eukaryota</taxon>
        <taxon>Fungi</taxon>
        <taxon>Dikarya</taxon>
        <taxon>Ascomycota</taxon>
        <taxon>Pezizomycotina</taxon>
        <taxon>Eurotiomycetes</taxon>
        <taxon>Eurotiomycetidae</taxon>
        <taxon>Onygenales</taxon>
        <taxon>Onygenaceae</taxon>
        <taxon>Coccidioides</taxon>
    </lineage>
</organism>
<comment type="cofactor">
    <cofactor evidence="12">
        <name>Mg(2+)</name>
        <dbReference type="ChEBI" id="CHEBI:18420"/>
    </cofactor>
    <text evidence="12">Binds 1 Mg(2+) ion per subunit.</text>
</comment>
<keyword evidence="6 12" id="KW-0808">Transferase</keyword>
<evidence type="ECO:0000256" key="3">
    <source>
        <dbReference type="ARBA" id="ARBA00007812"/>
    </source>
</evidence>
<evidence type="ECO:0000256" key="8">
    <source>
        <dbReference type="ARBA" id="ARBA00022842"/>
    </source>
</evidence>
<dbReference type="CDD" id="cd07035">
    <property type="entry name" value="TPP_PYR_POX_like"/>
    <property type="match status" value="1"/>
</dbReference>
<dbReference type="GO" id="GO:0003984">
    <property type="term" value="F:acetolactate synthase activity"/>
    <property type="evidence" value="ECO:0007669"/>
    <property type="project" value="UniProtKB-EC"/>
</dbReference>
<comment type="catalytic activity">
    <reaction evidence="12">
        <text>2 pyruvate + H(+) = (2S)-2-acetolactate + CO2</text>
        <dbReference type="Rhea" id="RHEA:25249"/>
        <dbReference type="ChEBI" id="CHEBI:15361"/>
        <dbReference type="ChEBI" id="CHEBI:15378"/>
        <dbReference type="ChEBI" id="CHEBI:16526"/>
        <dbReference type="ChEBI" id="CHEBI:58476"/>
        <dbReference type="EC" id="2.2.1.6"/>
    </reaction>
</comment>
<dbReference type="EC" id="2.2.1.6" evidence="4 12"/>
<accession>A0A0J6FR97</accession>
<dbReference type="VEuPathDB" id="FungiDB:CPAG_09198"/>
<dbReference type="InterPro" id="IPR029061">
    <property type="entry name" value="THDP-binding"/>
</dbReference>
<evidence type="ECO:0000313" key="17">
    <source>
        <dbReference type="EMBL" id="KMM72908.1"/>
    </source>
</evidence>
<keyword evidence="8 12" id="KW-0460">Magnesium</keyword>
<dbReference type="Gene3D" id="3.40.50.1220">
    <property type="entry name" value="TPP-binding domain"/>
    <property type="match status" value="1"/>
</dbReference>
<dbReference type="GO" id="GO:0050660">
    <property type="term" value="F:flavin adenine dinucleotide binding"/>
    <property type="evidence" value="ECO:0007669"/>
    <property type="project" value="InterPro"/>
</dbReference>
<comment type="pathway">
    <text evidence="2 12">Amino-acid biosynthesis; L-valine biosynthesis; L-valine from pyruvate: step 1/4.</text>
</comment>
<dbReference type="InterPro" id="IPR012001">
    <property type="entry name" value="Thiamin_PyroP_enz_TPP-bd_dom"/>
</dbReference>
<evidence type="ECO:0000256" key="12">
    <source>
        <dbReference type="RuleBase" id="RU003591"/>
    </source>
</evidence>
<feature type="domain" description="Thiamine pyrophosphate enzyme N-terminal TPP-binding" evidence="16">
    <location>
        <begin position="100"/>
        <end position="214"/>
    </location>
</feature>
<dbReference type="FunFam" id="3.40.50.970:FF:000053">
    <property type="entry name" value="Acetolactate synthase, mitochondrial"/>
    <property type="match status" value="1"/>
</dbReference>
<dbReference type="PANTHER" id="PTHR18968:SF13">
    <property type="entry name" value="ACETOLACTATE SYNTHASE CATALYTIC SUBUNIT, MITOCHONDRIAL"/>
    <property type="match status" value="1"/>
</dbReference>
<evidence type="ECO:0000259" key="14">
    <source>
        <dbReference type="Pfam" id="PF00205"/>
    </source>
</evidence>
<reference evidence="17 18" key="1">
    <citation type="submission" date="2007-06" db="EMBL/GenBank/DDBJ databases">
        <title>The Genome Sequence of Coccidioides posadasii RMSCC_3488.</title>
        <authorList>
            <consortium name="Coccidioides Genome Resources Consortium"/>
            <consortium name="The Broad Institute Genome Sequencing Platform"/>
            <person name="Henn M.R."/>
            <person name="Sykes S."/>
            <person name="Young S."/>
            <person name="Jaffe D."/>
            <person name="Berlin A."/>
            <person name="Alvarez P."/>
            <person name="Butler J."/>
            <person name="Gnerre S."/>
            <person name="Grabherr M."/>
            <person name="Mauceli E."/>
            <person name="Brockman W."/>
            <person name="Kodira C."/>
            <person name="Alvarado L."/>
            <person name="Zeng Q."/>
            <person name="Crawford M."/>
            <person name="Antoine C."/>
            <person name="Devon K."/>
            <person name="Galgiani J."/>
            <person name="Orsborn K."/>
            <person name="Lewis M.L."/>
            <person name="Nusbaum C."/>
            <person name="Galagan J."/>
            <person name="Birren B."/>
        </authorList>
    </citation>
    <scope>NUCLEOTIDE SEQUENCE [LARGE SCALE GENOMIC DNA]</scope>
    <source>
        <strain evidence="17 18">RMSCC 3488</strain>
    </source>
</reference>
<dbReference type="SUPFAM" id="SSF52467">
    <property type="entry name" value="DHS-like NAD/FAD-binding domain"/>
    <property type="match status" value="1"/>
</dbReference>
<dbReference type="InterPro" id="IPR011766">
    <property type="entry name" value="TPP_enzyme_TPP-bd"/>
</dbReference>
<evidence type="ECO:0000256" key="9">
    <source>
        <dbReference type="ARBA" id="ARBA00022946"/>
    </source>
</evidence>
<dbReference type="Gene3D" id="3.40.50.970">
    <property type="match status" value="2"/>
</dbReference>
<dbReference type="InterPro" id="IPR039368">
    <property type="entry name" value="AHAS_TPP"/>
</dbReference>
<dbReference type="FunFam" id="3.40.50.1220:FF:000008">
    <property type="entry name" value="Acetolactate synthase"/>
    <property type="match status" value="1"/>
</dbReference>
<feature type="domain" description="Thiamine pyrophosphate enzyme TPP-binding" evidence="15">
    <location>
        <begin position="506"/>
        <end position="653"/>
    </location>
</feature>
<dbReference type="UniPathway" id="UPA00049">
    <property type="reaction ID" value="UER00059"/>
</dbReference>
<dbReference type="Proteomes" id="UP000054567">
    <property type="component" value="Unassembled WGS sequence"/>
</dbReference>
<evidence type="ECO:0000256" key="11">
    <source>
        <dbReference type="ARBA" id="ARBA00023304"/>
    </source>
</evidence>
<keyword evidence="5 12" id="KW-0028">Amino-acid biosynthesis</keyword>
<dbReference type="InterPro" id="IPR045229">
    <property type="entry name" value="TPP_enz"/>
</dbReference>
<dbReference type="NCBIfam" id="TIGR00118">
    <property type="entry name" value="acolac_lg"/>
    <property type="match status" value="1"/>
</dbReference>
<comment type="pathway">
    <text evidence="1 12">Amino-acid biosynthesis; L-isoleucine biosynthesis; L-isoleucine from 2-oxobutanoate: step 1/4.</text>
</comment>
<dbReference type="GO" id="GO:0005948">
    <property type="term" value="C:acetolactate synthase complex"/>
    <property type="evidence" value="ECO:0007669"/>
    <property type="project" value="TreeGrafter"/>
</dbReference>
<dbReference type="GO" id="GO:0000287">
    <property type="term" value="F:magnesium ion binding"/>
    <property type="evidence" value="ECO:0007669"/>
    <property type="project" value="UniProtKB-UniRule"/>
</dbReference>
<dbReference type="GO" id="GO:0030976">
    <property type="term" value="F:thiamine pyrophosphate binding"/>
    <property type="evidence" value="ECO:0007669"/>
    <property type="project" value="UniProtKB-UniRule"/>
</dbReference>
<sequence>MLSARPSRSALCAIQLKPSRLAPRQFSTTQIVAAVSPHRRSAQKISAGEATKRGQSTATATVTQTRPIPSPAFNQEPQQYASPLQSRQYPGLDDSFVGLSGGEIFHEMMLRLDVKHVFGYPGGAILPVFDAIYNSKHFDFVLPRHEQGAGHMAQGYARASGKPGVVLVTSGPGATNVITPMQDALSDGTPMVVFCGQVPTTAIGTDAFQEADVIGISRACTKWNVMVKNVAELPRRIKEAFEIATSGRPGPVLVDLPKDVTAGILRKPIPMTSTLPSHPSAATLAARELSRKQLEATVKRVANLVNVAKKPILYVGQGLLARPEGPALLKELADKACIPVTTTLQGLGGFDELDSKSLHMLGMHGSAYANMAMQEADLIIALGARFDDRVTGNIAKFAPQAKAAAQQGRGGIIHFEVMPKNINKVVEATEAVEGDCADNLALLIPQIKAVAERPEWFSQINDWKARFPLSSYERQTPDGLIKPQYVIEKLSDLTAHMKDRTIITTGVGQHQMWAAQHFRWRHPRTMITSGGLGTMGYGLPSAIGAKVARPDCLVVDIDGDASFNMTLTELSTAAQFNIGIKALILNNEEQGMVTQWQSLFYEDRFAHTHQKNPDFVKLAEAMGVQAQRCAKPEDIESSLKWLLETDGPALLEVITDKKVPVLPMVPAGKALHEFLVYDEAKEKERRALMKKRSGH</sequence>
<dbReference type="CDD" id="cd02015">
    <property type="entry name" value="TPP_AHAS"/>
    <property type="match status" value="1"/>
</dbReference>
<name>A0A0J6FR97_COCPO</name>
<evidence type="ECO:0000256" key="5">
    <source>
        <dbReference type="ARBA" id="ARBA00022605"/>
    </source>
</evidence>
<dbReference type="InterPro" id="IPR000399">
    <property type="entry name" value="TPP-bd_CS"/>
</dbReference>
<keyword evidence="7 12" id="KW-0479">Metal-binding</keyword>
<evidence type="ECO:0000256" key="2">
    <source>
        <dbReference type="ARBA" id="ARBA00005025"/>
    </source>
</evidence>
<evidence type="ECO:0000256" key="7">
    <source>
        <dbReference type="ARBA" id="ARBA00022723"/>
    </source>
</evidence>
<evidence type="ECO:0000259" key="16">
    <source>
        <dbReference type="Pfam" id="PF02776"/>
    </source>
</evidence>
<comment type="cofactor">
    <cofactor evidence="12">
        <name>thiamine diphosphate</name>
        <dbReference type="ChEBI" id="CHEBI:58937"/>
    </cofactor>
    <text evidence="12">Binds 1 thiamine pyrophosphate per subunit.</text>
</comment>
<dbReference type="GO" id="GO:0009097">
    <property type="term" value="P:isoleucine biosynthetic process"/>
    <property type="evidence" value="ECO:0007669"/>
    <property type="project" value="UniProtKB-UniPathway"/>
</dbReference>
<dbReference type="EMBL" id="DS268114">
    <property type="protein sequence ID" value="KMM72908.1"/>
    <property type="molecule type" value="Genomic_DNA"/>
</dbReference>
<dbReference type="OrthoDB" id="16262at2759"/>
<evidence type="ECO:0000313" key="18">
    <source>
        <dbReference type="Proteomes" id="UP000054567"/>
    </source>
</evidence>
<evidence type="ECO:0000256" key="6">
    <source>
        <dbReference type="ARBA" id="ARBA00022679"/>
    </source>
</evidence>
<reference evidence="18" key="2">
    <citation type="journal article" date="2009" name="Genome Res.">
        <title>Comparative genomic analyses of the human fungal pathogens Coccidioides and their relatives.</title>
        <authorList>
            <person name="Sharpton T.J."/>
            <person name="Stajich J.E."/>
            <person name="Rounsley S.D."/>
            <person name="Gardner M.J."/>
            <person name="Wortman J.R."/>
            <person name="Jordar V.S."/>
            <person name="Maiti R."/>
            <person name="Kodira C.D."/>
            <person name="Neafsey D.E."/>
            <person name="Zeng Q."/>
            <person name="Hung C.-Y."/>
            <person name="McMahan C."/>
            <person name="Muszewska A."/>
            <person name="Grynberg M."/>
            <person name="Mandel M.A."/>
            <person name="Kellner E.M."/>
            <person name="Barker B.M."/>
            <person name="Galgiani J.N."/>
            <person name="Orbach M.J."/>
            <person name="Kirkland T.N."/>
            <person name="Cole G.T."/>
            <person name="Henn M.R."/>
            <person name="Birren B.W."/>
            <person name="Taylor J.W."/>
        </authorList>
    </citation>
    <scope>NUCLEOTIDE SEQUENCE [LARGE SCALE GENOMIC DNA]</scope>
    <source>
        <strain evidence="18">RMSCC 3488</strain>
    </source>
</reference>
<reference evidence="18" key="3">
    <citation type="journal article" date="2010" name="Genome Res.">
        <title>Population genomic sequencing of Coccidioides fungi reveals recent hybridization and transposon control.</title>
        <authorList>
            <person name="Neafsey D.E."/>
            <person name="Barker B.M."/>
            <person name="Sharpton T.J."/>
            <person name="Stajich J.E."/>
            <person name="Park D.J."/>
            <person name="Whiston E."/>
            <person name="Hung C.-Y."/>
            <person name="McMahan C."/>
            <person name="White J."/>
            <person name="Sykes S."/>
            <person name="Heiman D."/>
            <person name="Young S."/>
            <person name="Zeng Q."/>
            <person name="Abouelleil A."/>
            <person name="Aftuck L."/>
            <person name="Bessette D."/>
            <person name="Brown A."/>
            <person name="FitzGerald M."/>
            <person name="Lui A."/>
            <person name="Macdonald J.P."/>
            <person name="Priest M."/>
            <person name="Orbach M.J."/>
            <person name="Galgiani J.N."/>
            <person name="Kirkland T.N."/>
            <person name="Cole G.T."/>
            <person name="Birren B.W."/>
            <person name="Henn M.R."/>
            <person name="Taylor J.W."/>
            <person name="Rounsley S.D."/>
        </authorList>
    </citation>
    <scope>NUCLEOTIDE SEQUENCE [LARGE SCALE GENOMIC DNA]</scope>
    <source>
        <strain evidence="18">RMSCC 3488</strain>
    </source>
</reference>
<dbReference type="UniPathway" id="UPA00047">
    <property type="reaction ID" value="UER00055"/>
</dbReference>
<dbReference type="Pfam" id="PF00205">
    <property type="entry name" value="TPP_enzyme_M"/>
    <property type="match status" value="1"/>
</dbReference>
<dbReference type="FunFam" id="3.40.50.970:FF:000007">
    <property type="entry name" value="Acetolactate synthase"/>
    <property type="match status" value="1"/>
</dbReference>
<keyword evidence="10 12" id="KW-0786">Thiamine pyrophosphate</keyword>
<keyword evidence="9" id="KW-0809">Transit peptide</keyword>
<dbReference type="Pfam" id="PF02776">
    <property type="entry name" value="TPP_enzyme_N"/>
    <property type="match status" value="1"/>
</dbReference>
<gene>
    <name evidence="17" type="ORF">CPAG_09198</name>
</gene>
<dbReference type="AlphaFoldDB" id="A0A0J6FR97"/>
<feature type="region of interest" description="Disordered" evidence="13">
    <location>
        <begin position="42"/>
        <end position="87"/>
    </location>
</feature>
<feature type="domain" description="Thiamine pyrophosphate enzyme central" evidence="14">
    <location>
        <begin position="298"/>
        <end position="441"/>
    </location>
</feature>
<proteinExistence type="inferred from homology"/>